<comment type="caution">
    <text evidence="3">The sequence shown here is derived from an EMBL/GenBank/DDBJ whole genome shotgun (WGS) entry which is preliminary data.</text>
</comment>
<evidence type="ECO:0000313" key="3">
    <source>
        <dbReference type="EMBL" id="KAI2652203.1"/>
    </source>
</evidence>
<feature type="compositionally biased region" description="Polar residues" evidence="2">
    <location>
        <begin position="113"/>
        <end position="137"/>
    </location>
</feature>
<protein>
    <submittedName>
        <fullName evidence="3">Protein FAM184A</fullName>
    </submittedName>
</protein>
<evidence type="ECO:0000256" key="2">
    <source>
        <dbReference type="SAM" id="MobiDB-lite"/>
    </source>
</evidence>
<dbReference type="PANTHER" id="PTHR18870">
    <property type="entry name" value="PROTEIN TAG-278-RELATED"/>
    <property type="match status" value="1"/>
</dbReference>
<keyword evidence="4" id="KW-1185">Reference proteome</keyword>
<sequence>MDGWSDRMMDGWMDGWMDDGWMIKLWMDELEGTEEKFRNRESRPEDLQTIAELKDMVAERESLVKKLVDDKKFYQLELVNRETNFNKIFNANPNVGVINPLVKQKRKNDKSATRFSSSANLRANVEASGTGSGQPQPTRLEPIPNSPIHQLEPNTSKPLPPPTPLTEAKKLTREREIWNYGSDLLRNK</sequence>
<reference evidence="3 4" key="1">
    <citation type="submission" date="2022-01" db="EMBL/GenBank/DDBJ databases">
        <title>A high-quality chromosome-level genome assembly of rohu carp, Labeo rohita.</title>
        <authorList>
            <person name="Arick M.A. II"/>
            <person name="Hsu C.-Y."/>
            <person name="Magbanua Z."/>
            <person name="Pechanova O."/>
            <person name="Grover C."/>
            <person name="Miller E."/>
            <person name="Thrash A."/>
            <person name="Ezzel L."/>
            <person name="Alam S."/>
            <person name="Benzie J."/>
            <person name="Hamilton M."/>
            <person name="Karsi A."/>
            <person name="Lawrence M.L."/>
            <person name="Peterson D.G."/>
        </authorList>
    </citation>
    <scope>NUCLEOTIDE SEQUENCE [LARGE SCALE GENOMIC DNA]</scope>
    <source>
        <strain evidence="4">BAU-BD-2019</strain>
        <tissue evidence="3">Blood</tissue>
    </source>
</reference>
<organism evidence="3 4">
    <name type="scientific">Labeo rohita</name>
    <name type="common">Indian major carp</name>
    <name type="synonym">Cyprinus rohita</name>
    <dbReference type="NCBI Taxonomy" id="84645"/>
    <lineage>
        <taxon>Eukaryota</taxon>
        <taxon>Metazoa</taxon>
        <taxon>Chordata</taxon>
        <taxon>Craniata</taxon>
        <taxon>Vertebrata</taxon>
        <taxon>Euteleostomi</taxon>
        <taxon>Actinopterygii</taxon>
        <taxon>Neopterygii</taxon>
        <taxon>Teleostei</taxon>
        <taxon>Ostariophysi</taxon>
        <taxon>Cypriniformes</taxon>
        <taxon>Cyprinidae</taxon>
        <taxon>Labeoninae</taxon>
        <taxon>Labeonini</taxon>
        <taxon>Labeo</taxon>
    </lineage>
</organism>
<dbReference type="PANTHER" id="PTHR18870:SF7">
    <property type="entry name" value="PROTEIN FAM184A"/>
    <property type="match status" value="1"/>
</dbReference>
<name>A0ABQ8LNI4_LABRO</name>
<dbReference type="EMBL" id="JACTAM010000020">
    <property type="protein sequence ID" value="KAI2652203.1"/>
    <property type="molecule type" value="Genomic_DNA"/>
</dbReference>
<gene>
    <name evidence="3" type="ORF">H4Q32_015060</name>
</gene>
<evidence type="ECO:0000256" key="1">
    <source>
        <dbReference type="ARBA" id="ARBA00023054"/>
    </source>
</evidence>
<evidence type="ECO:0000313" key="4">
    <source>
        <dbReference type="Proteomes" id="UP000830375"/>
    </source>
</evidence>
<dbReference type="Proteomes" id="UP000830375">
    <property type="component" value="Unassembled WGS sequence"/>
</dbReference>
<accession>A0ABQ8LNI4</accession>
<proteinExistence type="predicted"/>
<feature type="region of interest" description="Disordered" evidence="2">
    <location>
        <begin position="106"/>
        <end position="172"/>
    </location>
</feature>
<keyword evidence="1" id="KW-0175">Coiled coil</keyword>